<evidence type="ECO:0000256" key="1">
    <source>
        <dbReference type="SAM" id="MobiDB-lite"/>
    </source>
</evidence>
<feature type="compositionally biased region" description="Polar residues" evidence="1">
    <location>
        <begin position="10"/>
        <end position="21"/>
    </location>
</feature>
<name>J9F3X4_9ZZZZ</name>
<accession>J9F3X4</accession>
<feature type="non-terminal residue" evidence="2">
    <location>
        <position position="1"/>
    </location>
</feature>
<reference evidence="2" key="1">
    <citation type="journal article" date="2012" name="PLoS ONE">
        <title>Gene sets for utilization of primary and secondary nutrition supplies in the distal gut of endangered iberian lynx.</title>
        <authorList>
            <person name="Alcaide M."/>
            <person name="Messina E."/>
            <person name="Richter M."/>
            <person name="Bargiela R."/>
            <person name="Peplies J."/>
            <person name="Huws S.A."/>
            <person name="Newbold C.J."/>
            <person name="Golyshin P.N."/>
            <person name="Simon M.A."/>
            <person name="Lopez G."/>
            <person name="Yakimov M.M."/>
            <person name="Ferrer M."/>
        </authorList>
    </citation>
    <scope>NUCLEOTIDE SEQUENCE</scope>
</reference>
<protein>
    <submittedName>
        <fullName evidence="2">Uncharacterized protein</fullName>
    </submittedName>
</protein>
<proteinExistence type="predicted"/>
<dbReference type="EMBL" id="AMCI01009614">
    <property type="protein sequence ID" value="EJW89233.1"/>
    <property type="molecule type" value="Genomic_DNA"/>
</dbReference>
<feature type="region of interest" description="Disordered" evidence="1">
    <location>
        <begin position="1"/>
        <end position="21"/>
    </location>
</feature>
<organism evidence="2">
    <name type="scientific">gut metagenome</name>
    <dbReference type="NCBI Taxonomy" id="749906"/>
    <lineage>
        <taxon>unclassified sequences</taxon>
        <taxon>metagenomes</taxon>
        <taxon>organismal metagenomes</taxon>
    </lineage>
</organism>
<sequence>FDFERRSKGQTKFSVQDGNAV</sequence>
<comment type="caution">
    <text evidence="2">The sequence shown here is derived from an EMBL/GenBank/DDBJ whole genome shotgun (WGS) entry which is preliminary data.</text>
</comment>
<evidence type="ECO:0000313" key="2">
    <source>
        <dbReference type="EMBL" id="EJW89233.1"/>
    </source>
</evidence>
<dbReference type="AlphaFoldDB" id="J9F3X4"/>
<gene>
    <name evidence="2" type="ORF">EVA_22660</name>
</gene>